<keyword evidence="3" id="KW-1185">Reference proteome</keyword>
<keyword evidence="1" id="KW-0812">Transmembrane</keyword>
<dbReference type="EC" id="2.-.-.-" evidence="1"/>
<accession>A0ABD2NAY5</accession>
<dbReference type="Pfam" id="PF01663">
    <property type="entry name" value="Phosphodiest"/>
    <property type="match status" value="1"/>
</dbReference>
<evidence type="ECO:0000313" key="3">
    <source>
        <dbReference type="Proteomes" id="UP001516400"/>
    </source>
</evidence>
<keyword evidence="1" id="KW-0256">Endoplasmic reticulum</keyword>
<dbReference type="InterPro" id="IPR002591">
    <property type="entry name" value="Phosphodiest/P_Trfase"/>
</dbReference>
<evidence type="ECO:0000313" key="2">
    <source>
        <dbReference type="EMBL" id="KAL3275762.1"/>
    </source>
</evidence>
<gene>
    <name evidence="2" type="ORF">HHI36_020507</name>
</gene>
<proteinExistence type="inferred from homology"/>
<keyword evidence="1" id="KW-1133">Transmembrane helix</keyword>
<comment type="caution">
    <text evidence="1">Lacks conserved residue(s) required for the propagation of feature annotation.</text>
</comment>
<dbReference type="GO" id="GO:0051377">
    <property type="term" value="F:mannose-ethanolamine phosphotransferase activity"/>
    <property type="evidence" value="ECO:0007669"/>
    <property type="project" value="UniProtKB-UniRule"/>
</dbReference>
<comment type="similarity">
    <text evidence="1">Belongs to the PIGG/PIGN/PIGO family. PIGN subfamily.</text>
</comment>
<dbReference type="PANTHER" id="PTHR12250:SF0">
    <property type="entry name" value="GPI ETHANOLAMINE PHOSPHATE TRANSFERASE 1"/>
    <property type="match status" value="1"/>
</dbReference>
<dbReference type="AlphaFoldDB" id="A0ABD2NAY5"/>
<dbReference type="CDD" id="cd16020">
    <property type="entry name" value="GPI_EPT_1"/>
    <property type="match status" value="1"/>
</dbReference>
<dbReference type="SUPFAM" id="SSF53649">
    <property type="entry name" value="Alkaline phosphatase-like"/>
    <property type="match status" value="1"/>
</dbReference>
<evidence type="ECO:0000256" key="1">
    <source>
        <dbReference type="RuleBase" id="RU367138"/>
    </source>
</evidence>
<dbReference type="InterPro" id="IPR037671">
    <property type="entry name" value="PIGN_N"/>
</dbReference>
<sequence>MWKLQYLNSQYLKYKLVVLRICVHFLLLSALFEAYFRSPIEKGIEPVKSLENPPSKRVVLFIIDGLRADTIFGVNGNRTPFLTSIRNTRATWGISVATFPTESRTGHAAIISGIHEDASAVFNSFYSFSEKFDSVLNRSRNIWLIASAHMIDIFKFLSGKNKRINSYSFSWDEDQTMIKGDKWVFDTLKKVLEEKKNYSALYEGQSVFLMSLATIDLIGHNFGPNSKEIIIPLKFIDENIEILESMFQKVFGDESTTFILTSDHGMTKNKSHGAGTNDEIYTPIICWGAGIAFNQYPKDIQQIDIAPLISSLLGLEFPVNSLGKIPYNYLNMSKFDKKQLVLNNILQIYRTLQLKQENMIKSTFFCKSYFPKQKISSIWNKSCIDEDFQHYENLYAQIFEAMKSCDYCMKVNILTPVCIGYSLWIFYMITDLLQTEINSDIHCSKFLEILICFYNF</sequence>
<keyword evidence="1" id="KW-0337">GPI-anchor biosynthesis</keyword>
<comment type="subcellular location">
    <subcellularLocation>
        <location evidence="1">Endoplasmic reticulum membrane</location>
        <topology evidence="1">Multi-pass membrane protein</topology>
    </subcellularLocation>
</comment>
<comment type="caution">
    <text evidence="2">The sequence shown here is derived from an EMBL/GenBank/DDBJ whole genome shotgun (WGS) entry which is preliminary data.</text>
</comment>
<comment type="function">
    <text evidence="1">Ethanolamine phosphate transferase involved in glycosylphosphatidylinositol-anchor biosynthesis. Transfers ethanolamine phosphate to the first alpha-1,4-linked mannose of the glycosylphosphatidylinositol precursor of GPI-anchor.</text>
</comment>
<protein>
    <recommendedName>
        <fullName evidence="1">GPI ethanolamine phosphate transferase 1</fullName>
        <ecNumber evidence="1">2.-.-.-</ecNumber>
    </recommendedName>
</protein>
<dbReference type="GO" id="GO:0006506">
    <property type="term" value="P:GPI anchor biosynthetic process"/>
    <property type="evidence" value="ECO:0007669"/>
    <property type="project" value="UniProtKB-KW"/>
</dbReference>
<dbReference type="GO" id="GO:0005789">
    <property type="term" value="C:endoplasmic reticulum membrane"/>
    <property type="evidence" value="ECO:0007669"/>
    <property type="project" value="UniProtKB-SubCell"/>
</dbReference>
<name>A0ABD2NAY5_9CUCU</name>
<dbReference type="PANTHER" id="PTHR12250">
    <property type="entry name" value="PHOSPHATIDYLINOSITOL GLYCAN, CLASS N"/>
    <property type="match status" value="1"/>
</dbReference>
<dbReference type="Proteomes" id="UP001516400">
    <property type="component" value="Unassembled WGS sequence"/>
</dbReference>
<reference evidence="2 3" key="1">
    <citation type="journal article" date="2021" name="BMC Biol.">
        <title>Horizontally acquired antibacterial genes associated with adaptive radiation of ladybird beetles.</title>
        <authorList>
            <person name="Li H.S."/>
            <person name="Tang X.F."/>
            <person name="Huang Y.H."/>
            <person name="Xu Z.Y."/>
            <person name="Chen M.L."/>
            <person name="Du X.Y."/>
            <person name="Qiu B.Y."/>
            <person name="Chen P.T."/>
            <person name="Zhang W."/>
            <person name="Slipinski A."/>
            <person name="Escalona H.E."/>
            <person name="Waterhouse R.M."/>
            <person name="Zwick A."/>
            <person name="Pang H."/>
        </authorList>
    </citation>
    <scope>NUCLEOTIDE SEQUENCE [LARGE SCALE GENOMIC DNA]</scope>
    <source>
        <strain evidence="2">SYSU2018</strain>
    </source>
</reference>
<dbReference type="EMBL" id="JABFTP020000083">
    <property type="protein sequence ID" value="KAL3275762.1"/>
    <property type="molecule type" value="Genomic_DNA"/>
</dbReference>
<organism evidence="2 3">
    <name type="scientific">Cryptolaemus montrouzieri</name>
    <dbReference type="NCBI Taxonomy" id="559131"/>
    <lineage>
        <taxon>Eukaryota</taxon>
        <taxon>Metazoa</taxon>
        <taxon>Ecdysozoa</taxon>
        <taxon>Arthropoda</taxon>
        <taxon>Hexapoda</taxon>
        <taxon>Insecta</taxon>
        <taxon>Pterygota</taxon>
        <taxon>Neoptera</taxon>
        <taxon>Endopterygota</taxon>
        <taxon>Coleoptera</taxon>
        <taxon>Polyphaga</taxon>
        <taxon>Cucujiformia</taxon>
        <taxon>Coccinelloidea</taxon>
        <taxon>Coccinellidae</taxon>
        <taxon>Scymninae</taxon>
        <taxon>Scymnini</taxon>
        <taxon>Cryptolaemus</taxon>
    </lineage>
</organism>
<keyword evidence="1" id="KW-0472">Membrane</keyword>
<dbReference type="InterPro" id="IPR017850">
    <property type="entry name" value="Alkaline_phosphatase_core_sf"/>
</dbReference>
<dbReference type="InterPro" id="IPR007070">
    <property type="entry name" value="GPI_EtnP_transferase_1"/>
</dbReference>
<feature type="transmembrane region" description="Helical" evidence="1">
    <location>
        <begin position="12"/>
        <end position="32"/>
    </location>
</feature>
<keyword evidence="1" id="KW-0808">Transferase</keyword>
<dbReference type="Gene3D" id="3.40.720.10">
    <property type="entry name" value="Alkaline Phosphatase, subunit A"/>
    <property type="match status" value="2"/>
</dbReference>
<comment type="pathway">
    <text evidence="1">Glycolipid biosynthesis; glycosylphosphatidylinositol-anchor biosynthesis.</text>
</comment>